<keyword evidence="1" id="KW-0436">Ligase</keyword>
<dbReference type="InterPro" id="IPR051538">
    <property type="entry name" value="Acyl-CoA_Synth/Transferase"/>
</dbReference>
<dbReference type="GO" id="GO:0005524">
    <property type="term" value="F:ATP binding"/>
    <property type="evidence" value="ECO:0007669"/>
    <property type="project" value="UniProtKB-KW"/>
</dbReference>
<evidence type="ECO:0008006" key="5">
    <source>
        <dbReference type="Google" id="ProtNLM"/>
    </source>
</evidence>
<comment type="caution">
    <text evidence="4">The sequence shown here is derived from an EMBL/GenBank/DDBJ whole genome shotgun (WGS) entry which is preliminary data.</text>
</comment>
<dbReference type="AlphaFoldDB" id="X0WMG8"/>
<dbReference type="Gene3D" id="3.30.1490.20">
    <property type="entry name" value="ATP-grasp fold, A domain"/>
    <property type="match status" value="1"/>
</dbReference>
<dbReference type="InterPro" id="IPR013815">
    <property type="entry name" value="ATP_grasp_subdomain_1"/>
</dbReference>
<dbReference type="SUPFAM" id="SSF56059">
    <property type="entry name" value="Glutathione synthetase ATP-binding domain-like"/>
    <property type="match status" value="1"/>
</dbReference>
<dbReference type="PANTHER" id="PTHR43334">
    <property type="entry name" value="ACETATE--COA LIGASE [ADP-FORMING]"/>
    <property type="match status" value="1"/>
</dbReference>
<keyword evidence="2" id="KW-0547">Nucleotide-binding</keyword>
<protein>
    <recommendedName>
        <fullName evidence="5">ATP-grasp domain-containing protein</fullName>
    </recommendedName>
</protein>
<dbReference type="Pfam" id="PF13549">
    <property type="entry name" value="ATP-grasp_5"/>
    <property type="match status" value="1"/>
</dbReference>
<organism evidence="4">
    <name type="scientific">marine sediment metagenome</name>
    <dbReference type="NCBI Taxonomy" id="412755"/>
    <lineage>
        <taxon>unclassified sequences</taxon>
        <taxon>metagenomes</taxon>
        <taxon>ecological metagenomes</taxon>
    </lineage>
</organism>
<dbReference type="GO" id="GO:0016874">
    <property type="term" value="F:ligase activity"/>
    <property type="evidence" value="ECO:0007669"/>
    <property type="project" value="UniProtKB-KW"/>
</dbReference>
<sequence>FALHEAYDFIASLGIDVPKHELIADTDALEKRLAAIGREYSSRVVLKIASPDIHHKAEIGGVAIVENKPETLRAKFAEMLASAKKARPEARIDGVLLMEMVEIEQELILSLIDDATFGHVLSIGKGGTLTEIFKDIALHPAPVAGGDIEKMLRSLKTWPLLEGYRGAKGADIGAITAFAEKIAALARKNGDSPLGDFEIAEFEINPLVTTKDGRVLPIDSILRFREAKKIAPESAHPNLTNLDKLFKPQTIAVVGASDTPQKMGGAILGLL</sequence>
<feature type="non-terminal residue" evidence="4">
    <location>
        <position position="1"/>
    </location>
</feature>
<reference evidence="4" key="1">
    <citation type="journal article" date="2014" name="Front. Microbiol.">
        <title>High frequency of phylogenetically diverse reductive dehalogenase-homologous genes in deep subseafloor sedimentary metagenomes.</title>
        <authorList>
            <person name="Kawai M."/>
            <person name="Futagami T."/>
            <person name="Toyoda A."/>
            <person name="Takaki Y."/>
            <person name="Nishi S."/>
            <person name="Hori S."/>
            <person name="Arai W."/>
            <person name="Tsubouchi T."/>
            <person name="Morono Y."/>
            <person name="Uchiyama I."/>
            <person name="Ito T."/>
            <person name="Fujiyama A."/>
            <person name="Inagaki F."/>
            <person name="Takami H."/>
        </authorList>
    </citation>
    <scope>NUCLEOTIDE SEQUENCE</scope>
    <source>
        <strain evidence="4">Expedition CK06-06</strain>
    </source>
</reference>
<gene>
    <name evidence="4" type="ORF">S01H1_35961</name>
</gene>
<evidence type="ECO:0000256" key="2">
    <source>
        <dbReference type="ARBA" id="ARBA00022741"/>
    </source>
</evidence>
<evidence type="ECO:0000256" key="1">
    <source>
        <dbReference type="ARBA" id="ARBA00022598"/>
    </source>
</evidence>
<proteinExistence type="predicted"/>
<evidence type="ECO:0000256" key="3">
    <source>
        <dbReference type="ARBA" id="ARBA00022840"/>
    </source>
</evidence>
<name>X0WMG8_9ZZZZ</name>
<dbReference type="Gene3D" id="3.40.50.720">
    <property type="entry name" value="NAD(P)-binding Rossmann-like Domain"/>
    <property type="match status" value="1"/>
</dbReference>
<dbReference type="Gene3D" id="3.30.470.20">
    <property type="entry name" value="ATP-grasp fold, B domain"/>
    <property type="match status" value="1"/>
</dbReference>
<accession>X0WMG8</accession>
<evidence type="ECO:0000313" key="4">
    <source>
        <dbReference type="EMBL" id="GAG13891.1"/>
    </source>
</evidence>
<dbReference type="PANTHER" id="PTHR43334:SF1">
    <property type="entry name" value="3-HYDROXYPROPIONATE--COA LIGASE [ADP-FORMING]"/>
    <property type="match status" value="1"/>
</dbReference>
<feature type="non-terminal residue" evidence="4">
    <location>
        <position position="271"/>
    </location>
</feature>
<keyword evidence="3" id="KW-0067">ATP-binding</keyword>
<dbReference type="EMBL" id="BARS01022498">
    <property type="protein sequence ID" value="GAG13891.1"/>
    <property type="molecule type" value="Genomic_DNA"/>
</dbReference>